<dbReference type="PANTHER" id="PTHR44196:SF1">
    <property type="entry name" value="DEHYDROGENASE_REDUCTASE SDR FAMILY MEMBER 7B"/>
    <property type="match status" value="1"/>
</dbReference>
<keyword evidence="2" id="KW-0560">Oxidoreductase</keyword>
<evidence type="ECO:0000256" key="2">
    <source>
        <dbReference type="ARBA" id="ARBA00023002"/>
    </source>
</evidence>
<dbReference type="SUPFAM" id="SSF51735">
    <property type="entry name" value="NAD(P)-binding Rossmann-fold domains"/>
    <property type="match status" value="1"/>
</dbReference>
<dbReference type="EMBL" id="CAUJNA010000129">
    <property type="protein sequence ID" value="CAJ1372349.1"/>
    <property type="molecule type" value="Genomic_DNA"/>
</dbReference>
<dbReference type="Gene3D" id="3.40.50.720">
    <property type="entry name" value="NAD(P)-binding Rossmann-like Domain"/>
    <property type="match status" value="1"/>
</dbReference>
<organism evidence="4 5">
    <name type="scientific">Effrenium voratum</name>
    <dbReference type="NCBI Taxonomy" id="2562239"/>
    <lineage>
        <taxon>Eukaryota</taxon>
        <taxon>Sar</taxon>
        <taxon>Alveolata</taxon>
        <taxon>Dinophyceae</taxon>
        <taxon>Suessiales</taxon>
        <taxon>Symbiodiniaceae</taxon>
        <taxon>Effrenium</taxon>
    </lineage>
</organism>
<comment type="similarity">
    <text evidence="1">Belongs to the short-chain dehydrogenases/reductases (SDR) family.</text>
</comment>
<evidence type="ECO:0000313" key="4">
    <source>
        <dbReference type="EMBL" id="CAJ1372349.1"/>
    </source>
</evidence>
<dbReference type="InterPro" id="IPR036291">
    <property type="entry name" value="NAD(P)-bd_dom_sf"/>
</dbReference>
<dbReference type="GO" id="GO:0016020">
    <property type="term" value="C:membrane"/>
    <property type="evidence" value="ECO:0007669"/>
    <property type="project" value="TreeGrafter"/>
</dbReference>
<evidence type="ECO:0000313" key="5">
    <source>
        <dbReference type="Proteomes" id="UP001178507"/>
    </source>
</evidence>
<sequence>MSKGPRWAALAALATLSAWLSRLDVASLDSKMFGSGRPPNAQLIPGLLDRDAKRIKGAKWRQGPALMEEAKRKVDPAMPPLEDRVYVVTGATRGHGVHTAARLLDAGCTVILHGKDEGRLVDYALELGKAFPDGKIDTFLCDLREPDEVKALGHLIADGAIRKFTAFCTTLPRLTETSLGVGATPGMIAWRPPSRSMRWHHSS</sequence>
<dbReference type="Proteomes" id="UP001178507">
    <property type="component" value="Unassembled WGS sequence"/>
</dbReference>
<evidence type="ECO:0000256" key="1">
    <source>
        <dbReference type="ARBA" id="ARBA00006484"/>
    </source>
</evidence>
<name>A0AA36HND1_9DINO</name>
<feature type="signal peptide" evidence="3">
    <location>
        <begin position="1"/>
        <end position="25"/>
    </location>
</feature>
<evidence type="ECO:0000256" key="3">
    <source>
        <dbReference type="SAM" id="SignalP"/>
    </source>
</evidence>
<keyword evidence="3" id="KW-0732">Signal</keyword>
<dbReference type="Pfam" id="PF00106">
    <property type="entry name" value="adh_short"/>
    <property type="match status" value="1"/>
</dbReference>
<gene>
    <name evidence="4" type="ORF">EVOR1521_LOCUS2448</name>
</gene>
<reference evidence="4" key="1">
    <citation type="submission" date="2023-08" db="EMBL/GenBank/DDBJ databases">
        <authorList>
            <person name="Chen Y."/>
            <person name="Shah S."/>
            <person name="Dougan E. K."/>
            <person name="Thang M."/>
            <person name="Chan C."/>
        </authorList>
    </citation>
    <scope>NUCLEOTIDE SEQUENCE</scope>
</reference>
<protein>
    <submittedName>
        <fullName evidence="4">Uncharacterized protein</fullName>
    </submittedName>
</protein>
<accession>A0AA36HND1</accession>
<comment type="caution">
    <text evidence="4">The sequence shown here is derived from an EMBL/GenBank/DDBJ whole genome shotgun (WGS) entry which is preliminary data.</text>
</comment>
<dbReference type="PANTHER" id="PTHR44196">
    <property type="entry name" value="DEHYDROGENASE/REDUCTASE SDR FAMILY MEMBER 7B"/>
    <property type="match status" value="1"/>
</dbReference>
<dbReference type="GO" id="GO:0016491">
    <property type="term" value="F:oxidoreductase activity"/>
    <property type="evidence" value="ECO:0007669"/>
    <property type="project" value="UniProtKB-KW"/>
</dbReference>
<keyword evidence="5" id="KW-1185">Reference proteome</keyword>
<dbReference type="InterPro" id="IPR002347">
    <property type="entry name" value="SDR_fam"/>
</dbReference>
<dbReference type="AlphaFoldDB" id="A0AA36HND1"/>
<feature type="chain" id="PRO_5041389322" evidence="3">
    <location>
        <begin position="26"/>
        <end position="203"/>
    </location>
</feature>
<proteinExistence type="inferred from homology"/>